<dbReference type="EMBL" id="JPER01000003">
    <property type="protein sequence ID" value="KFZ30996.1"/>
    <property type="molecule type" value="Genomic_DNA"/>
</dbReference>
<dbReference type="STRING" id="435908.IDSA_07960"/>
<dbReference type="SUPFAM" id="SSF51735">
    <property type="entry name" value="NAD(P)-binding Rossmann-fold domains"/>
    <property type="match status" value="1"/>
</dbReference>
<evidence type="ECO:0000259" key="1">
    <source>
        <dbReference type="Pfam" id="PF03435"/>
    </source>
</evidence>
<proteinExistence type="predicted"/>
<protein>
    <submittedName>
        <fullName evidence="2">Membrane protein</fullName>
    </submittedName>
</protein>
<evidence type="ECO:0000313" key="3">
    <source>
        <dbReference type="Proteomes" id="UP000054363"/>
    </source>
</evidence>
<comment type="caution">
    <text evidence="2">The sequence shown here is derived from an EMBL/GenBank/DDBJ whole genome shotgun (WGS) entry which is preliminary data.</text>
</comment>
<dbReference type="RefSeq" id="WP_034775612.1">
    <property type="nucleotide sequence ID" value="NZ_JPER01000003.1"/>
</dbReference>
<accession>A0A094JEK2</accession>
<gene>
    <name evidence="2" type="ORF">IDSA_07960</name>
</gene>
<dbReference type="Gene3D" id="3.40.50.720">
    <property type="entry name" value="NAD(P)-binding Rossmann-like Domain"/>
    <property type="match status" value="1"/>
</dbReference>
<sequence length="343" mass="37828">MKWMIYGAYGYTGELISRHAVAEGHKPVLAGRNGEAVRKLAEELDRDYVVVSLDEPGALEAALADMDLVIHCAGPFEVTAEPMIASCLATKTHYLDITGEISVFEFAHASHKLAESAGVVLCPGVGFDVIPTDCVAAQLKEQLPDAIDLVLGFDSSSRMSRGTARTGMRKLAEGGAVRRGGDVVNVPLAYHTRKIDFGNGEKCAMTIPWGDVATAYYTTSIPNIEVYIPASPRLIKRMKRMNWFRWLFRFKPLRNMLEKNIEQQPAGPDEEEREKAVTYVWGEAKNGKGDSKSLRVKVMNGYKLTSQGAVDVAMHILEQRPAPGYYTPAKLCGSDLIDRYKIE</sequence>
<feature type="domain" description="Saccharopine dehydrogenase NADP binding" evidence="1">
    <location>
        <begin position="4"/>
        <end position="120"/>
    </location>
</feature>
<evidence type="ECO:0000313" key="2">
    <source>
        <dbReference type="EMBL" id="KFZ30996.1"/>
    </source>
</evidence>
<dbReference type="eggNOG" id="COG3268">
    <property type="taxonomic scope" value="Bacteria"/>
</dbReference>
<dbReference type="PANTHER" id="PTHR43781:SF1">
    <property type="entry name" value="SACCHAROPINE DEHYDROGENASE"/>
    <property type="match status" value="1"/>
</dbReference>
<dbReference type="Pfam" id="PF03435">
    <property type="entry name" value="Sacchrp_dh_NADP"/>
    <property type="match status" value="1"/>
</dbReference>
<dbReference type="InterPro" id="IPR005097">
    <property type="entry name" value="Sacchrp_dh_NADP-bd"/>
</dbReference>
<keyword evidence="3" id="KW-1185">Reference proteome</keyword>
<name>A0A094JEK2_9GAMM</name>
<dbReference type="Proteomes" id="UP000054363">
    <property type="component" value="Unassembled WGS sequence"/>
</dbReference>
<dbReference type="OrthoDB" id="4420885at2"/>
<dbReference type="AlphaFoldDB" id="A0A094JEK2"/>
<dbReference type="PANTHER" id="PTHR43781">
    <property type="entry name" value="SACCHAROPINE DEHYDROGENASE"/>
    <property type="match status" value="1"/>
</dbReference>
<organism evidence="2 3">
    <name type="scientific">Pseudidiomarina salinarum</name>
    <dbReference type="NCBI Taxonomy" id="435908"/>
    <lineage>
        <taxon>Bacteria</taxon>
        <taxon>Pseudomonadati</taxon>
        <taxon>Pseudomonadota</taxon>
        <taxon>Gammaproteobacteria</taxon>
        <taxon>Alteromonadales</taxon>
        <taxon>Idiomarinaceae</taxon>
        <taxon>Pseudidiomarina</taxon>
    </lineage>
</organism>
<reference evidence="2 3" key="1">
    <citation type="submission" date="2014-06" db="EMBL/GenBank/DDBJ databases">
        <title>The draft genome sequence of Idiomarina salinarum ISL-52.</title>
        <authorList>
            <person name="Du J."/>
            <person name="Shao Z."/>
        </authorList>
    </citation>
    <scope>NUCLEOTIDE SEQUENCE [LARGE SCALE GENOMIC DNA]</scope>
    <source>
        <strain evidence="2 3">ISL-52</strain>
    </source>
</reference>
<dbReference type="InterPro" id="IPR036291">
    <property type="entry name" value="NAD(P)-bd_dom_sf"/>
</dbReference>